<evidence type="ECO:0000313" key="2">
    <source>
        <dbReference type="Proteomes" id="UP000183208"/>
    </source>
</evidence>
<sequence length="61" mass="6593">MRQAAEKTSASDLTAQGAVIDDIAFVAEILSAKMPSSQGWLRPPMLLILRGSLRPHLTMTV</sequence>
<dbReference type="Proteomes" id="UP000183208">
    <property type="component" value="Unassembled WGS sequence"/>
</dbReference>
<proteinExistence type="predicted"/>
<dbReference type="RefSeq" id="WP_074815986.1">
    <property type="nucleotide sequence ID" value="NZ_FNTI01000001.1"/>
</dbReference>
<organism evidence="1 2">
    <name type="scientific">Bradyrhizobium lablabi</name>
    <dbReference type="NCBI Taxonomy" id="722472"/>
    <lineage>
        <taxon>Bacteria</taxon>
        <taxon>Pseudomonadati</taxon>
        <taxon>Pseudomonadota</taxon>
        <taxon>Alphaproteobacteria</taxon>
        <taxon>Hyphomicrobiales</taxon>
        <taxon>Nitrobacteraceae</taxon>
        <taxon>Bradyrhizobium</taxon>
    </lineage>
</organism>
<reference evidence="1 2" key="1">
    <citation type="submission" date="2016-10" db="EMBL/GenBank/DDBJ databases">
        <authorList>
            <person name="de Groot N.N."/>
        </authorList>
    </citation>
    <scope>NUCLEOTIDE SEQUENCE [LARGE SCALE GENOMIC DNA]</scope>
    <source>
        <strain evidence="1 2">GAS522</strain>
    </source>
</reference>
<dbReference type="AlphaFoldDB" id="A0A1H4QJ77"/>
<gene>
    <name evidence="1" type="ORF">SAMN05444171_0863</name>
</gene>
<evidence type="ECO:0000313" key="1">
    <source>
        <dbReference type="EMBL" id="SEC19599.1"/>
    </source>
</evidence>
<name>A0A1H4QJ77_9BRAD</name>
<dbReference type="EMBL" id="FNTI01000001">
    <property type="protein sequence ID" value="SEC19599.1"/>
    <property type="molecule type" value="Genomic_DNA"/>
</dbReference>
<accession>A0A1H4QJ77</accession>
<protein>
    <submittedName>
        <fullName evidence="1">Uncharacterized protein</fullName>
    </submittedName>
</protein>